<dbReference type="Gene3D" id="3.30.470.30">
    <property type="entry name" value="DNA ligase/mRNA capping enzyme"/>
    <property type="match status" value="1"/>
</dbReference>
<sequence>MRVHYPRTPHLPWSPGAAADDVRTGDLSGLAGAEVVVTEKLDGENTTLYADGLHARSLDSAHHPSRAWVKGLQSRIGPRIPAGWRICGENLFARHSIAYTDLDSWFHGFSVWTDRDRCLDWDDTVRFLRRLGIPTPRVLWRGHYDERALRALRLDLERQEGYVVRTVRGFPRAEFGERIAKWVRPQHVRTDTHWMHAAVVENGLGPNAALWDVRSGQLPELPLLAEALSMPELDCPTEELADVSARLDELGRTGDARLAGVLATALRTTHRKPLAPQPAPQLTPQSAPQSAPQLAPRLAARLGLPLARRVADLVALHPGLHQPYPDEDRRAGLVRLAAAADLGVLHAVAATAAPGPAEREQVAWSALHAEDAGLLDADPLAWLRSGLREALADLDPDSADRCWAQAREAYALGRITTVEEAVAATWRWRDARFPRLVHLSGPSGSGKSTFAAALPGVRARISLDDLRAARGSRTDQRNNPEVLRTALARLDAALADPAATVVWDATSLNREQRSHVHAVARRRDALVTQVVLLVDERELLRRNTVRPHPVPPEVLAAQLHRYRPPHPGQAHRTWYVGPGGTVEDTAGTLDSEED</sequence>
<dbReference type="Pfam" id="PF13671">
    <property type="entry name" value="AAA_33"/>
    <property type="match status" value="1"/>
</dbReference>
<dbReference type="EMBL" id="CP115450">
    <property type="protein sequence ID" value="WBP85048.1"/>
    <property type="molecule type" value="Genomic_DNA"/>
</dbReference>
<evidence type="ECO:0000259" key="2">
    <source>
        <dbReference type="Pfam" id="PF09414"/>
    </source>
</evidence>
<dbReference type="InterPro" id="IPR021122">
    <property type="entry name" value="RNA_ligase_dom_REL/Rnl2"/>
</dbReference>
<protein>
    <submittedName>
        <fullName evidence="3">AAA family ATPase</fullName>
    </submittedName>
</protein>
<dbReference type="Proteomes" id="UP001212821">
    <property type="component" value="Chromosome"/>
</dbReference>
<feature type="compositionally biased region" description="Low complexity" evidence="1">
    <location>
        <begin position="282"/>
        <end position="294"/>
    </location>
</feature>
<name>A0ABY7PX84_9ACTN</name>
<dbReference type="RefSeq" id="WP_270140705.1">
    <property type="nucleotide sequence ID" value="NZ_CP115450.1"/>
</dbReference>
<evidence type="ECO:0000256" key="1">
    <source>
        <dbReference type="SAM" id="MobiDB-lite"/>
    </source>
</evidence>
<dbReference type="Pfam" id="PF09414">
    <property type="entry name" value="RNA_ligase"/>
    <property type="match status" value="1"/>
</dbReference>
<dbReference type="InterPro" id="IPR027417">
    <property type="entry name" value="P-loop_NTPase"/>
</dbReference>
<feature type="region of interest" description="Disordered" evidence="1">
    <location>
        <begin position="565"/>
        <end position="594"/>
    </location>
</feature>
<organism evidence="3 4">
    <name type="scientific">Kitasatospora cathayae</name>
    <dbReference type="NCBI Taxonomy" id="3004092"/>
    <lineage>
        <taxon>Bacteria</taxon>
        <taxon>Bacillati</taxon>
        <taxon>Actinomycetota</taxon>
        <taxon>Actinomycetes</taxon>
        <taxon>Kitasatosporales</taxon>
        <taxon>Streptomycetaceae</taxon>
        <taxon>Kitasatospora</taxon>
    </lineage>
</organism>
<keyword evidence="4" id="KW-1185">Reference proteome</keyword>
<reference evidence="4" key="1">
    <citation type="submission" date="2022-12" db="EMBL/GenBank/DDBJ databases">
        <authorList>
            <person name="Mo P."/>
        </authorList>
    </citation>
    <scope>NUCLEOTIDE SEQUENCE [LARGE SCALE GENOMIC DNA]</scope>
    <source>
        <strain evidence="4">HUAS 3-15</strain>
    </source>
</reference>
<accession>A0ABY7PX84</accession>
<dbReference type="Gene3D" id="3.40.50.300">
    <property type="entry name" value="P-loop containing nucleotide triphosphate hydrolases"/>
    <property type="match status" value="1"/>
</dbReference>
<dbReference type="SUPFAM" id="SSF56091">
    <property type="entry name" value="DNA ligase/mRNA capping enzyme, catalytic domain"/>
    <property type="match status" value="1"/>
</dbReference>
<dbReference type="PANTHER" id="PTHR43883:SF1">
    <property type="entry name" value="GLUCONOKINASE"/>
    <property type="match status" value="1"/>
</dbReference>
<dbReference type="SUPFAM" id="SSF52540">
    <property type="entry name" value="P-loop containing nucleoside triphosphate hydrolases"/>
    <property type="match status" value="1"/>
</dbReference>
<dbReference type="InterPro" id="IPR052732">
    <property type="entry name" value="Cell-binding_unc_protein"/>
</dbReference>
<proteinExistence type="predicted"/>
<feature type="region of interest" description="Disordered" evidence="1">
    <location>
        <begin position="269"/>
        <end position="294"/>
    </location>
</feature>
<dbReference type="PANTHER" id="PTHR43883">
    <property type="entry name" value="SLR0207 PROTEIN"/>
    <property type="match status" value="1"/>
</dbReference>
<gene>
    <name evidence="3" type="ORF">O1G21_03755</name>
</gene>
<feature type="domain" description="RNA ligase" evidence="2">
    <location>
        <begin position="34"/>
        <end position="183"/>
    </location>
</feature>
<evidence type="ECO:0000313" key="4">
    <source>
        <dbReference type="Proteomes" id="UP001212821"/>
    </source>
</evidence>
<evidence type="ECO:0000313" key="3">
    <source>
        <dbReference type="EMBL" id="WBP85048.1"/>
    </source>
</evidence>